<dbReference type="InterPro" id="IPR055767">
    <property type="entry name" value="DUF7343"/>
</dbReference>
<dbReference type="Pfam" id="PF24034">
    <property type="entry name" value="DUF7343"/>
    <property type="match status" value="1"/>
</dbReference>
<dbReference type="AlphaFoldDB" id="A0A7D5GVF2"/>
<accession>A0A7D5GVF2</accession>
<dbReference type="RefSeq" id="WP_179263583.1">
    <property type="nucleotide sequence ID" value="NZ_CP058601.1"/>
</dbReference>
<evidence type="ECO:0000313" key="4">
    <source>
        <dbReference type="Proteomes" id="UP000509241"/>
    </source>
</evidence>
<protein>
    <submittedName>
        <fullName evidence="3">MarR family transcriptional regulator</fullName>
    </submittedName>
</protein>
<evidence type="ECO:0000259" key="2">
    <source>
        <dbReference type="Pfam" id="PF24034"/>
    </source>
</evidence>
<organism evidence="3 4">
    <name type="scientific">Natrinema halophilum</name>
    <dbReference type="NCBI Taxonomy" id="1699371"/>
    <lineage>
        <taxon>Archaea</taxon>
        <taxon>Methanobacteriati</taxon>
        <taxon>Methanobacteriota</taxon>
        <taxon>Stenosarchaea group</taxon>
        <taxon>Halobacteria</taxon>
        <taxon>Halobacteriales</taxon>
        <taxon>Natrialbaceae</taxon>
        <taxon>Natrinema</taxon>
    </lineage>
</organism>
<proteinExistence type="predicted"/>
<dbReference type="GeneID" id="56035414"/>
<keyword evidence="1" id="KW-1133">Transmembrane helix</keyword>
<dbReference type="Gene3D" id="1.10.10.10">
    <property type="entry name" value="Winged helix-like DNA-binding domain superfamily/Winged helix DNA-binding domain"/>
    <property type="match status" value="1"/>
</dbReference>
<feature type="domain" description="DUF7343" evidence="2">
    <location>
        <begin position="137"/>
        <end position="197"/>
    </location>
</feature>
<keyword evidence="4" id="KW-1185">Reference proteome</keyword>
<dbReference type="SUPFAM" id="SSF46785">
    <property type="entry name" value="Winged helix' DNA-binding domain"/>
    <property type="match status" value="1"/>
</dbReference>
<gene>
    <name evidence="3" type="ORF">HYG82_18945</name>
</gene>
<dbReference type="Proteomes" id="UP000509241">
    <property type="component" value="Chromosome"/>
</dbReference>
<keyword evidence="1" id="KW-0472">Membrane</keyword>
<feature type="transmembrane region" description="Helical" evidence="1">
    <location>
        <begin position="70"/>
        <end position="88"/>
    </location>
</feature>
<dbReference type="KEGG" id="haly:HYG82_18945"/>
<evidence type="ECO:0000256" key="1">
    <source>
        <dbReference type="SAM" id="Phobius"/>
    </source>
</evidence>
<dbReference type="InterPro" id="IPR036388">
    <property type="entry name" value="WH-like_DNA-bd_sf"/>
</dbReference>
<dbReference type="EMBL" id="CP058601">
    <property type="protein sequence ID" value="QLG50766.1"/>
    <property type="molecule type" value="Genomic_DNA"/>
</dbReference>
<dbReference type="InterPro" id="IPR036390">
    <property type="entry name" value="WH_DNA-bd_sf"/>
</dbReference>
<reference evidence="3 4" key="1">
    <citation type="submission" date="2020-07" db="EMBL/GenBank/DDBJ databases">
        <authorList>
            <person name="Cui H."/>
        </authorList>
    </citation>
    <scope>NUCLEOTIDE SEQUENCE [LARGE SCALE GENOMIC DNA]</scope>
    <source>
        <strain evidence="3 4">YPL8</strain>
    </source>
</reference>
<sequence length="216" mass="23472">MVSTSQVGVRAPLASIHSNVSIHTGSAPTISHQDVHVFASRAIGQPIGDQSDAPLLLLQPLRATSLWENALIAVLFLLIIGLVGIRVAETLSNRNLEISSLPLITEATNRADDVTHSQTADHLAYEYYLSPETPPELLSDEGKVVRLLVANHGRIRQHRITEETGWSKSKVSRICSRMHADGTIEKASVGRENVITLSERTSDGQAHSDDVENPLP</sequence>
<evidence type="ECO:0000313" key="3">
    <source>
        <dbReference type="EMBL" id="QLG50766.1"/>
    </source>
</evidence>
<name>A0A7D5GVF2_9EURY</name>
<keyword evidence="1" id="KW-0812">Transmembrane</keyword>
<dbReference type="OrthoDB" id="27885at2157"/>